<dbReference type="PANTHER" id="PTHR15708:SF10">
    <property type="entry name" value="PROTEIN MTSS 1"/>
    <property type="match status" value="1"/>
</dbReference>
<accession>A0A672FXC1</accession>
<dbReference type="GO" id="GO:0009898">
    <property type="term" value="C:cytoplasmic side of plasma membrane"/>
    <property type="evidence" value="ECO:0007669"/>
    <property type="project" value="TreeGrafter"/>
</dbReference>
<dbReference type="OMA" id="CIWEDLI"/>
<evidence type="ECO:0000313" key="3">
    <source>
        <dbReference type="Proteomes" id="UP000472267"/>
    </source>
</evidence>
<sequence>EWTEECDVRLSSPLQGSYPVWDDFISKASKLQAQLRTTVVAVVSFLDAFQKVADLAAGSRGGTRDIGSALTRMCMRHRSIEAKLRQVFVDCLINPLQEQMEEWKRVANSLDKDHAREYKKARQEIKRRSSDTLKLQKKARKGSRFQNKICRVFALIFNFFTSSGRKQNKQRDVVIIIRFCSSTAGKSNDSKQLSDRSSSVLPGWAGFCQIKLLF</sequence>
<evidence type="ECO:0000259" key="1">
    <source>
        <dbReference type="PROSITE" id="PS51338"/>
    </source>
</evidence>
<reference evidence="2" key="3">
    <citation type="submission" date="2025-09" db="UniProtKB">
        <authorList>
            <consortium name="Ensembl"/>
        </authorList>
    </citation>
    <scope>IDENTIFICATION</scope>
</reference>
<dbReference type="AlphaFoldDB" id="A0A672FXC1"/>
<dbReference type="GO" id="GO:0007009">
    <property type="term" value="P:plasma membrane organization"/>
    <property type="evidence" value="ECO:0007669"/>
    <property type="project" value="InterPro"/>
</dbReference>
<dbReference type="InterPro" id="IPR013606">
    <property type="entry name" value="I-BAR_dom"/>
</dbReference>
<dbReference type="Ensembl" id="ENSSFAT00005011928.1">
    <property type="protein sequence ID" value="ENSSFAP00005011446.1"/>
    <property type="gene ID" value="ENSSFAG00005006392.1"/>
</dbReference>
<dbReference type="GO" id="GO:0003779">
    <property type="term" value="F:actin binding"/>
    <property type="evidence" value="ECO:0007669"/>
    <property type="project" value="InterPro"/>
</dbReference>
<dbReference type="InParanoid" id="A0A672FXC1"/>
<dbReference type="InterPro" id="IPR030127">
    <property type="entry name" value="MTSS1/MTSS2"/>
</dbReference>
<protein>
    <recommendedName>
        <fullName evidence="1">IMD domain-containing protein</fullName>
    </recommendedName>
</protein>
<dbReference type="GO" id="GO:0015629">
    <property type="term" value="C:actin cytoskeleton"/>
    <property type="evidence" value="ECO:0007669"/>
    <property type="project" value="TreeGrafter"/>
</dbReference>
<dbReference type="Proteomes" id="UP000472267">
    <property type="component" value="Chromosome 22"/>
</dbReference>
<reference evidence="2" key="2">
    <citation type="submission" date="2025-08" db="UniProtKB">
        <authorList>
            <consortium name="Ensembl"/>
        </authorList>
    </citation>
    <scope>IDENTIFICATION</scope>
</reference>
<dbReference type="PANTHER" id="PTHR15708">
    <property type="entry name" value="ACTIN BUNDLING/MISSING IN METASTASIS-RELATED"/>
    <property type="match status" value="1"/>
</dbReference>
<dbReference type="GO" id="GO:0034334">
    <property type="term" value="P:adherens junction maintenance"/>
    <property type="evidence" value="ECO:0007669"/>
    <property type="project" value="TreeGrafter"/>
</dbReference>
<evidence type="ECO:0000313" key="2">
    <source>
        <dbReference type="Ensembl" id="ENSSFAP00005011446.1"/>
    </source>
</evidence>
<dbReference type="GO" id="GO:0032233">
    <property type="term" value="P:positive regulation of actin filament bundle assembly"/>
    <property type="evidence" value="ECO:0007669"/>
    <property type="project" value="TreeGrafter"/>
</dbReference>
<dbReference type="InterPro" id="IPR027267">
    <property type="entry name" value="AH/BAR_dom_sf"/>
</dbReference>
<dbReference type="SUPFAM" id="SSF103657">
    <property type="entry name" value="BAR/IMD domain-like"/>
    <property type="match status" value="1"/>
</dbReference>
<organism evidence="2 3">
    <name type="scientific">Salarias fasciatus</name>
    <name type="common">Jewelled blenny</name>
    <name type="synonym">Blennius fasciatus</name>
    <dbReference type="NCBI Taxonomy" id="181472"/>
    <lineage>
        <taxon>Eukaryota</taxon>
        <taxon>Metazoa</taxon>
        <taxon>Chordata</taxon>
        <taxon>Craniata</taxon>
        <taxon>Vertebrata</taxon>
        <taxon>Euteleostomi</taxon>
        <taxon>Actinopterygii</taxon>
        <taxon>Neopterygii</taxon>
        <taxon>Teleostei</taxon>
        <taxon>Neoteleostei</taxon>
        <taxon>Acanthomorphata</taxon>
        <taxon>Ovalentaria</taxon>
        <taxon>Blenniimorphae</taxon>
        <taxon>Blenniiformes</taxon>
        <taxon>Blennioidei</taxon>
        <taxon>Blenniidae</taxon>
        <taxon>Salariinae</taxon>
        <taxon>Salarias</taxon>
    </lineage>
</organism>
<dbReference type="Gene3D" id="1.20.1270.60">
    <property type="entry name" value="Arfaptin homology (AH) domain/BAR domain"/>
    <property type="match status" value="1"/>
</dbReference>
<dbReference type="Pfam" id="PF08397">
    <property type="entry name" value="IMD"/>
    <property type="match status" value="1"/>
</dbReference>
<proteinExistence type="predicted"/>
<dbReference type="GO" id="GO:0005543">
    <property type="term" value="F:phospholipid binding"/>
    <property type="evidence" value="ECO:0007669"/>
    <property type="project" value="TreeGrafter"/>
</dbReference>
<dbReference type="PROSITE" id="PS51338">
    <property type="entry name" value="IMD"/>
    <property type="match status" value="1"/>
</dbReference>
<feature type="domain" description="IMD" evidence="1">
    <location>
        <begin position="1"/>
        <end position="141"/>
    </location>
</feature>
<name>A0A672FXC1_SALFA</name>
<reference evidence="2" key="1">
    <citation type="submission" date="2019-06" db="EMBL/GenBank/DDBJ databases">
        <authorList>
            <consortium name="Wellcome Sanger Institute Data Sharing"/>
        </authorList>
    </citation>
    <scope>NUCLEOTIDE SEQUENCE [LARGE SCALE GENOMIC DNA]</scope>
</reference>
<keyword evidence="3" id="KW-1185">Reference proteome</keyword>